<name>A0A4Y2U978_ARAVE</name>
<dbReference type="AlphaFoldDB" id="A0A4Y2U978"/>
<evidence type="ECO:0000313" key="3">
    <source>
        <dbReference type="Proteomes" id="UP000499080"/>
    </source>
</evidence>
<organism evidence="2 3">
    <name type="scientific">Araneus ventricosus</name>
    <name type="common">Orbweaver spider</name>
    <name type="synonym">Epeira ventricosa</name>
    <dbReference type="NCBI Taxonomy" id="182803"/>
    <lineage>
        <taxon>Eukaryota</taxon>
        <taxon>Metazoa</taxon>
        <taxon>Ecdysozoa</taxon>
        <taxon>Arthropoda</taxon>
        <taxon>Chelicerata</taxon>
        <taxon>Arachnida</taxon>
        <taxon>Araneae</taxon>
        <taxon>Araneomorphae</taxon>
        <taxon>Entelegynae</taxon>
        <taxon>Araneoidea</taxon>
        <taxon>Araneidae</taxon>
        <taxon>Araneus</taxon>
    </lineage>
</organism>
<sequence>MHCVVPIANSIEESKTEFCHWEKRSPLRQMKRAEPVTPPRRAGSKGLFKLELWRDEGGGSRYQLLLNVQLKALVRLVLPAYLKTNLYRINATISSSLTSPADRKSPPSLVDTRPGVHRGGGERETVKSFSYCSFVPLMGLAATNKGTIGEECGLWTRVFHAKGVTLVEDGLT</sequence>
<evidence type="ECO:0000256" key="1">
    <source>
        <dbReference type="SAM" id="MobiDB-lite"/>
    </source>
</evidence>
<evidence type="ECO:0000313" key="2">
    <source>
        <dbReference type="EMBL" id="GBO08127.1"/>
    </source>
</evidence>
<dbReference type="EMBL" id="BGPR01033981">
    <property type="protein sequence ID" value="GBO08127.1"/>
    <property type="molecule type" value="Genomic_DNA"/>
</dbReference>
<gene>
    <name evidence="2" type="ORF">AVEN_62614_1</name>
</gene>
<protein>
    <submittedName>
        <fullName evidence="2">Uncharacterized protein</fullName>
    </submittedName>
</protein>
<accession>A0A4Y2U978</accession>
<dbReference type="Proteomes" id="UP000499080">
    <property type="component" value="Unassembled WGS sequence"/>
</dbReference>
<keyword evidence="3" id="KW-1185">Reference proteome</keyword>
<proteinExistence type="predicted"/>
<dbReference type="OrthoDB" id="17569at2759"/>
<reference evidence="2 3" key="1">
    <citation type="journal article" date="2019" name="Sci. Rep.">
        <title>Orb-weaving spider Araneus ventricosus genome elucidates the spidroin gene catalogue.</title>
        <authorList>
            <person name="Kono N."/>
            <person name="Nakamura H."/>
            <person name="Ohtoshi R."/>
            <person name="Moran D.A.P."/>
            <person name="Shinohara A."/>
            <person name="Yoshida Y."/>
            <person name="Fujiwara M."/>
            <person name="Mori M."/>
            <person name="Tomita M."/>
            <person name="Arakawa K."/>
        </authorList>
    </citation>
    <scope>NUCLEOTIDE SEQUENCE [LARGE SCALE GENOMIC DNA]</scope>
</reference>
<feature type="region of interest" description="Disordered" evidence="1">
    <location>
        <begin position="97"/>
        <end position="122"/>
    </location>
</feature>
<comment type="caution">
    <text evidence="2">The sequence shown here is derived from an EMBL/GenBank/DDBJ whole genome shotgun (WGS) entry which is preliminary data.</text>
</comment>